<dbReference type="RefSeq" id="WP_369722347.1">
    <property type="nucleotide sequence ID" value="NZ_CP165734.1"/>
</dbReference>
<sequence length="113" mass="12290">MLAPDIAHLGIEDDVQHLKAIPKRGTSAHLQLEYFRGLRKFGRSPREAIGDGTKWLRTSTEAGDFAARAAEPKGTPSAAPARSGLLQPHASKRACASDRVTRERQDQEDTTNG</sequence>
<proteinExistence type="predicted"/>
<gene>
    <name evidence="2" type="ORF">AB8Z38_36415</name>
</gene>
<feature type="region of interest" description="Disordered" evidence="1">
    <location>
        <begin position="67"/>
        <end position="113"/>
    </location>
</feature>
<reference evidence="2" key="1">
    <citation type="submission" date="2024-08" db="EMBL/GenBank/DDBJ databases">
        <authorList>
            <person name="Chaddad Z."/>
            <person name="Lamrabet M."/>
            <person name="Bouhnik O."/>
            <person name="Alami S."/>
            <person name="Wipf D."/>
            <person name="Courty P.E."/>
            <person name="Missbah El Idrissi M."/>
        </authorList>
    </citation>
    <scope>NUCLEOTIDE SEQUENCE</scope>
    <source>
        <strain evidence="2">LLZ17</strain>
    </source>
</reference>
<dbReference type="EMBL" id="CP165734">
    <property type="protein sequence ID" value="XDV57895.1"/>
    <property type="molecule type" value="Genomic_DNA"/>
</dbReference>
<evidence type="ECO:0000313" key="2">
    <source>
        <dbReference type="EMBL" id="XDV57895.1"/>
    </source>
</evidence>
<feature type="compositionally biased region" description="Basic and acidic residues" evidence="1">
    <location>
        <begin position="95"/>
        <end position="107"/>
    </location>
</feature>
<protein>
    <submittedName>
        <fullName evidence="2">Uncharacterized protein</fullName>
    </submittedName>
</protein>
<accession>A0AB39XL37</accession>
<organism evidence="2">
    <name type="scientific">Bradyrhizobium sp. LLZ17</name>
    <dbReference type="NCBI Taxonomy" id="3239388"/>
    <lineage>
        <taxon>Bacteria</taxon>
        <taxon>Pseudomonadati</taxon>
        <taxon>Pseudomonadota</taxon>
        <taxon>Alphaproteobacteria</taxon>
        <taxon>Hyphomicrobiales</taxon>
        <taxon>Nitrobacteraceae</taxon>
        <taxon>Bradyrhizobium</taxon>
    </lineage>
</organism>
<evidence type="ECO:0000256" key="1">
    <source>
        <dbReference type="SAM" id="MobiDB-lite"/>
    </source>
</evidence>
<name>A0AB39XL37_9BRAD</name>
<dbReference type="AlphaFoldDB" id="A0AB39XL37"/>